<dbReference type="HOGENOM" id="CLU_080361_0_0_9"/>
<organism evidence="2 3">
    <name type="scientific">Acetivibrio clariflavus (strain DSM 19732 / NBRC 101661 / EBR45)</name>
    <name type="common">Clostridium clariflavum</name>
    <dbReference type="NCBI Taxonomy" id="720554"/>
    <lineage>
        <taxon>Bacteria</taxon>
        <taxon>Bacillati</taxon>
        <taxon>Bacillota</taxon>
        <taxon>Clostridia</taxon>
        <taxon>Eubacteriales</taxon>
        <taxon>Oscillospiraceae</taxon>
        <taxon>Acetivibrio</taxon>
    </lineage>
</organism>
<keyword evidence="1" id="KW-0732">Signal</keyword>
<evidence type="ECO:0000313" key="2">
    <source>
        <dbReference type="EMBL" id="AEV67182.1"/>
    </source>
</evidence>
<feature type="signal peptide" evidence="1">
    <location>
        <begin position="1"/>
        <end position="28"/>
    </location>
</feature>
<dbReference type="STRING" id="720554.Clocl_0458"/>
<dbReference type="AlphaFoldDB" id="G8LSC1"/>
<keyword evidence="3" id="KW-1185">Reference proteome</keyword>
<evidence type="ECO:0000313" key="3">
    <source>
        <dbReference type="Proteomes" id="UP000005435"/>
    </source>
</evidence>
<feature type="chain" id="PRO_5038408929" evidence="1">
    <location>
        <begin position="29"/>
        <end position="301"/>
    </location>
</feature>
<protein>
    <submittedName>
        <fullName evidence="2">Uncharacterized protein</fullName>
    </submittedName>
</protein>
<dbReference type="KEGG" id="ccl:Clocl_0458"/>
<dbReference type="eggNOG" id="ENOG5032QGI">
    <property type="taxonomic scope" value="Bacteria"/>
</dbReference>
<sequence length="301" mass="33641" precursor="true">MNKNLLRTCIGLVIGGSLLIGSAAMSIASGPTGYEALKAAIKNSNKIENATYQISGSLTDNNRELIKLSSEIKVQQEGLSSGKVFIDTDAFERNYIFSVEDNILILKHDASDVYNKITHSEKEYETKRNRQKNQNINPKTEAILENILDTLVGDLKNQVTVTDIENDKKHISIDLDKNEIPSLLNLMMNLSQNEESNIEMEADNMISEVFGISLKDIDLPKLTDNIQPEKIKADFIVDKDNIINQINFELEVSGNDAQNNIHNRKLKISFDISNINSTTADIIELDGKQVKEISAKELDCK</sequence>
<dbReference type="RefSeq" id="WP_014253814.1">
    <property type="nucleotide sequence ID" value="NC_016627.1"/>
</dbReference>
<accession>G8LSC1</accession>
<name>G8LSC1_ACECE</name>
<reference evidence="3" key="1">
    <citation type="submission" date="2011-12" db="EMBL/GenBank/DDBJ databases">
        <title>Complete sequence of Clostridium clariflavum DSM 19732.</title>
        <authorList>
            <consortium name="US DOE Joint Genome Institute"/>
            <person name="Lucas S."/>
            <person name="Han J."/>
            <person name="Lapidus A."/>
            <person name="Cheng J.-F."/>
            <person name="Goodwin L."/>
            <person name="Pitluck S."/>
            <person name="Peters L."/>
            <person name="Teshima H."/>
            <person name="Detter J.C."/>
            <person name="Han C."/>
            <person name="Tapia R."/>
            <person name="Land M."/>
            <person name="Hauser L."/>
            <person name="Kyrpides N."/>
            <person name="Ivanova N."/>
            <person name="Pagani I."/>
            <person name="Kitzmiller T."/>
            <person name="Lynd L."/>
            <person name="Izquierdo J."/>
            <person name="Woyke T."/>
        </authorList>
    </citation>
    <scope>NUCLEOTIDE SEQUENCE [LARGE SCALE GENOMIC DNA]</scope>
    <source>
        <strain evidence="3">DSM 19732 / NBRC 101661 / EBR45</strain>
    </source>
</reference>
<dbReference type="EMBL" id="CP003065">
    <property type="protein sequence ID" value="AEV67182.1"/>
    <property type="molecule type" value="Genomic_DNA"/>
</dbReference>
<proteinExistence type="predicted"/>
<reference evidence="2 3" key="2">
    <citation type="journal article" date="2012" name="Stand. Genomic Sci.">
        <title>Complete Genome Sequence of Clostridium clariflavum DSM 19732.</title>
        <authorList>
            <person name="Izquierdo J.A."/>
            <person name="Goodwin L."/>
            <person name="Davenport K.W."/>
            <person name="Teshima H."/>
            <person name="Bruce D."/>
            <person name="Detter C."/>
            <person name="Tapia R."/>
            <person name="Han S."/>
            <person name="Land M."/>
            <person name="Hauser L."/>
            <person name="Jeffries C.D."/>
            <person name="Han J."/>
            <person name="Pitluck S."/>
            <person name="Nolan M."/>
            <person name="Chen A."/>
            <person name="Huntemann M."/>
            <person name="Mavromatis K."/>
            <person name="Mikhailova N."/>
            <person name="Liolios K."/>
            <person name="Woyke T."/>
            <person name="Lynd L.R."/>
        </authorList>
    </citation>
    <scope>NUCLEOTIDE SEQUENCE [LARGE SCALE GENOMIC DNA]</scope>
    <source>
        <strain evidence="3">DSM 19732 / NBRC 101661 / EBR45</strain>
    </source>
</reference>
<dbReference type="OrthoDB" id="2081845at2"/>
<evidence type="ECO:0000256" key="1">
    <source>
        <dbReference type="SAM" id="SignalP"/>
    </source>
</evidence>
<dbReference type="Proteomes" id="UP000005435">
    <property type="component" value="Chromosome"/>
</dbReference>
<gene>
    <name evidence="2" type="ordered locus">Clocl_0458</name>
</gene>